<dbReference type="VEuPathDB" id="FungiDB:VP01_3211g5"/>
<comment type="caution">
    <text evidence="1">The sequence shown here is derived from an EMBL/GenBank/DDBJ whole genome shotgun (WGS) entry which is preliminary data.</text>
</comment>
<proteinExistence type="predicted"/>
<dbReference type="Proteomes" id="UP000037035">
    <property type="component" value="Unassembled WGS sequence"/>
</dbReference>
<evidence type="ECO:0000313" key="1">
    <source>
        <dbReference type="EMBL" id="KNZ53533.1"/>
    </source>
</evidence>
<keyword evidence="2" id="KW-1185">Reference proteome</keyword>
<dbReference type="AlphaFoldDB" id="A0A0L6UYC3"/>
<accession>A0A0L6UYC3</accession>
<reference evidence="1 2" key="1">
    <citation type="submission" date="2015-08" db="EMBL/GenBank/DDBJ databases">
        <title>Next Generation Sequencing and Analysis of the Genome of Puccinia sorghi L Schw, the Causal Agent of Maize Common Rust.</title>
        <authorList>
            <person name="Rochi L."/>
            <person name="Burguener G."/>
            <person name="Darino M."/>
            <person name="Turjanski A."/>
            <person name="Kreff E."/>
            <person name="Dieguez M.J."/>
            <person name="Sacco F."/>
        </authorList>
    </citation>
    <scope>NUCLEOTIDE SEQUENCE [LARGE SCALE GENOMIC DNA]</scope>
    <source>
        <strain evidence="1 2">RO10H11247</strain>
    </source>
</reference>
<evidence type="ECO:0000313" key="2">
    <source>
        <dbReference type="Proteomes" id="UP000037035"/>
    </source>
</evidence>
<organism evidence="1 2">
    <name type="scientific">Puccinia sorghi</name>
    <dbReference type="NCBI Taxonomy" id="27349"/>
    <lineage>
        <taxon>Eukaryota</taxon>
        <taxon>Fungi</taxon>
        <taxon>Dikarya</taxon>
        <taxon>Basidiomycota</taxon>
        <taxon>Pucciniomycotina</taxon>
        <taxon>Pucciniomycetes</taxon>
        <taxon>Pucciniales</taxon>
        <taxon>Pucciniaceae</taxon>
        <taxon>Puccinia</taxon>
    </lineage>
</organism>
<dbReference type="EMBL" id="LAVV01008182">
    <property type="protein sequence ID" value="KNZ53533.1"/>
    <property type="molecule type" value="Genomic_DNA"/>
</dbReference>
<protein>
    <submittedName>
        <fullName evidence="1">Uncharacterized protein</fullName>
    </submittedName>
</protein>
<sequence>MVIANKFLSQIHGDSELEGGSSDTFLSLSLETNQQYNCHFLSTELADQIVDELK</sequence>
<gene>
    <name evidence="1" type="ORF">VP01_3211g5</name>
</gene>
<name>A0A0L6UYC3_9BASI</name>